<dbReference type="EMBL" id="SSOP01000024">
    <property type="protein sequence ID" value="KAB5594166.1"/>
    <property type="molecule type" value="Genomic_DNA"/>
</dbReference>
<comment type="caution">
    <text evidence="2">The sequence shown here is derived from an EMBL/GenBank/DDBJ whole genome shotgun (WGS) entry which is preliminary data.</text>
</comment>
<feature type="compositionally biased region" description="Basic and acidic residues" evidence="1">
    <location>
        <begin position="1"/>
        <end position="22"/>
    </location>
</feature>
<evidence type="ECO:0000313" key="3">
    <source>
        <dbReference type="Proteomes" id="UP000383932"/>
    </source>
</evidence>
<dbReference type="AlphaFoldDB" id="A0A5N5QSL8"/>
<feature type="region of interest" description="Disordered" evidence="1">
    <location>
        <begin position="1"/>
        <end position="50"/>
    </location>
</feature>
<gene>
    <name evidence="2" type="ORF">CTheo_2382</name>
</gene>
<evidence type="ECO:0000256" key="1">
    <source>
        <dbReference type="SAM" id="MobiDB-lite"/>
    </source>
</evidence>
<sequence length="120" mass="13029">MAQERKNKRDETKDVIDSDEKNTASSSRQLPEHAAEKRAKKKRENGRTNVALGARIVLARTKGSLQGGRVALGFSYGVAGGSQQQQQAEIAGIDCGILARQRRERCGRCATRGAKTTDDS</sequence>
<proteinExistence type="predicted"/>
<reference evidence="2 3" key="1">
    <citation type="journal article" date="2019" name="Fungal Biol. Biotechnol.">
        <title>Draft genome sequence of fastidious pathogen Ceratobasidium theobromae, which causes vascular-streak dieback in Theobroma cacao.</title>
        <authorList>
            <person name="Ali S.S."/>
            <person name="Asman A."/>
            <person name="Shao J."/>
            <person name="Firmansyah A.P."/>
            <person name="Susilo A.W."/>
            <person name="Rosmana A."/>
            <person name="McMahon P."/>
            <person name="Junaid M."/>
            <person name="Guest D."/>
            <person name="Kheng T.Y."/>
            <person name="Meinhardt L.W."/>
            <person name="Bailey B.A."/>
        </authorList>
    </citation>
    <scope>NUCLEOTIDE SEQUENCE [LARGE SCALE GENOMIC DNA]</scope>
    <source>
        <strain evidence="2 3">CT2</strain>
    </source>
</reference>
<protein>
    <submittedName>
        <fullName evidence="2">Uncharacterized protein</fullName>
    </submittedName>
</protein>
<organism evidence="2 3">
    <name type="scientific">Ceratobasidium theobromae</name>
    <dbReference type="NCBI Taxonomy" id="1582974"/>
    <lineage>
        <taxon>Eukaryota</taxon>
        <taxon>Fungi</taxon>
        <taxon>Dikarya</taxon>
        <taxon>Basidiomycota</taxon>
        <taxon>Agaricomycotina</taxon>
        <taxon>Agaricomycetes</taxon>
        <taxon>Cantharellales</taxon>
        <taxon>Ceratobasidiaceae</taxon>
        <taxon>Ceratobasidium</taxon>
    </lineage>
</organism>
<keyword evidence="3" id="KW-1185">Reference proteome</keyword>
<name>A0A5N5QSL8_9AGAM</name>
<dbReference type="Proteomes" id="UP000383932">
    <property type="component" value="Unassembled WGS sequence"/>
</dbReference>
<evidence type="ECO:0000313" key="2">
    <source>
        <dbReference type="EMBL" id="KAB5594166.1"/>
    </source>
</evidence>
<accession>A0A5N5QSL8</accession>